<comment type="caution">
    <text evidence="2">The sequence shown here is derived from an EMBL/GenBank/DDBJ whole genome shotgun (WGS) entry which is preliminary data.</text>
</comment>
<sequence length="136" mass="14792">MKVGATEELHFSSDDENDVFDWQSPHDHLQPLGPTTTTPAPTVPILSKAPTPTTSAIADRPTPDSLTKRKGKAKAGKSFGRDIPSSPDDEEAELRPAKRRRRYHVITAESDDDDSSAELPVAQPEKSVDPSLSTTF</sequence>
<gene>
    <name evidence="2" type="ORF">V6N11_084266</name>
</gene>
<dbReference type="EMBL" id="JBBPBN010000033">
    <property type="protein sequence ID" value="KAK9003628.1"/>
    <property type="molecule type" value="Genomic_DNA"/>
</dbReference>
<accession>A0ABR2QSE0</accession>
<proteinExistence type="predicted"/>
<dbReference type="Proteomes" id="UP001396334">
    <property type="component" value="Unassembled WGS sequence"/>
</dbReference>
<reference evidence="2 3" key="1">
    <citation type="journal article" date="2024" name="G3 (Bethesda)">
        <title>Genome assembly of Hibiscus sabdariffa L. provides insights into metabolisms of medicinal natural products.</title>
        <authorList>
            <person name="Kim T."/>
        </authorList>
    </citation>
    <scope>NUCLEOTIDE SEQUENCE [LARGE SCALE GENOMIC DNA]</scope>
    <source>
        <strain evidence="2">TK-2024</strain>
        <tissue evidence="2">Old leaves</tissue>
    </source>
</reference>
<evidence type="ECO:0000313" key="3">
    <source>
        <dbReference type="Proteomes" id="UP001396334"/>
    </source>
</evidence>
<evidence type="ECO:0000256" key="1">
    <source>
        <dbReference type="SAM" id="MobiDB-lite"/>
    </source>
</evidence>
<organism evidence="2 3">
    <name type="scientific">Hibiscus sabdariffa</name>
    <name type="common">roselle</name>
    <dbReference type="NCBI Taxonomy" id="183260"/>
    <lineage>
        <taxon>Eukaryota</taxon>
        <taxon>Viridiplantae</taxon>
        <taxon>Streptophyta</taxon>
        <taxon>Embryophyta</taxon>
        <taxon>Tracheophyta</taxon>
        <taxon>Spermatophyta</taxon>
        <taxon>Magnoliopsida</taxon>
        <taxon>eudicotyledons</taxon>
        <taxon>Gunneridae</taxon>
        <taxon>Pentapetalae</taxon>
        <taxon>rosids</taxon>
        <taxon>malvids</taxon>
        <taxon>Malvales</taxon>
        <taxon>Malvaceae</taxon>
        <taxon>Malvoideae</taxon>
        <taxon>Hibiscus</taxon>
    </lineage>
</organism>
<protein>
    <submittedName>
        <fullName evidence="2">Uncharacterized protein</fullName>
    </submittedName>
</protein>
<feature type="region of interest" description="Disordered" evidence="1">
    <location>
        <begin position="1"/>
        <end position="136"/>
    </location>
</feature>
<name>A0ABR2QSE0_9ROSI</name>
<feature type="compositionally biased region" description="Basic and acidic residues" evidence="1">
    <location>
        <begin position="1"/>
        <end position="13"/>
    </location>
</feature>
<feature type="compositionally biased region" description="Low complexity" evidence="1">
    <location>
        <begin position="31"/>
        <end position="44"/>
    </location>
</feature>
<keyword evidence="3" id="KW-1185">Reference proteome</keyword>
<evidence type="ECO:0000313" key="2">
    <source>
        <dbReference type="EMBL" id="KAK9003628.1"/>
    </source>
</evidence>